<dbReference type="RefSeq" id="XP_031610072.1">
    <property type="nucleotide sequence ID" value="XM_031754212.2"/>
</dbReference>
<feature type="region of interest" description="Disordered" evidence="8">
    <location>
        <begin position="418"/>
        <end position="439"/>
    </location>
</feature>
<dbReference type="GeneID" id="116331502"/>
<dbReference type="PROSITE" id="PS50280">
    <property type="entry name" value="SET"/>
    <property type="match status" value="1"/>
</dbReference>
<dbReference type="InterPro" id="IPR003656">
    <property type="entry name" value="Znf_BED"/>
</dbReference>
<dbReference type="Proteomes" id="UP000472276">
    <property type="component" value="Unassembled WGS sequence"/>
</dbReference>
<dbReference type="OMA" id="YFYIDAS"/>
<evidence type="ECO:0000256" key="4">
    <source>
        <dbReference type="ARBA" id="ARBA00022833"/>
    </source>
</evidence>
<sequence length="1147" mass="127371">MDLISKPRSKSIVWLYFGLKADEKGRPLNSGEAVCRLCRKIVLAKGGNTTNLRSHLKRRHRADFFETTSSATSGALLDAQGLDLNNEEFFEDVPVLQPASNQNYVPDAVLPPGDPWLHSGPSRAALSLPSCLCLCGDLGSGLSASGSLGEEQIGEMKVYAKCHLQQGVMFGPFAGEVCKGQMPANLKYAWAIRDDAAFIYVDASDENKSNWMRYVRYTSSEEEHNLDVFQFYRRIYYRVSQPISEGAELRVWIGKDYATLLGLGMGDNVKCEVGDKETALRLLQDIQLVTLPEPSSTSFWSDQSQSQSPMPVISDVTTMSNSDAVNDPGSMITGSSFVSTSVISFPSPHPIEKYDFLPGTEKLLSNPNTIQNSPWYFFGLEPDPTGRPLDRNTAVCKLCMEHVSCAGGVPDLQNHLTSKHHFKPRDSNKDRSLTLGQQRSQPLTLTSSLVSTLPLVLSTQVTDAIANFLIMDLQPLSLVEGEGFRKLILTLLPNYKELPLSCQLESLLRDHHARGKASLARLLRRKTESGESEEVMDYTAPIEFEHRRRGRASSSQKEVPYFVTLSVEVWLHNWQGNTERYLTLWAHYIDSSFSFQNIALATQRLTESGVEEHAVRAVEAQAKVMAHEWGISQPNLMLLGGETRNKMRTQPVKSKKGAEVAGSASHPNSTTFLEREDSVSPEEPEHAHSSEGLPSVPCFFRAVQDCVEEVMSHPVISKTLSQFQGFLSTLFLPAAQNKCSYQPHTQNLLKGLTKQEHARLASWAHSQPTWNNLYPLLSMLIRHKSLFCSVIKEVKGEGLSKEDCASESSSSGSYHANSTSNTSSTGVTSLRSEWKVLEELCSVLKPLDVACRTLAKEAFPRLSLIKPILTGLLSRHLVSRPCDSWSTLKEVKRMMRRSLAHCYDSPAVNRVLSVACSLDPQFHGLGFMEEKERTDTFDWLKKEAVRIVKEDKKRSRGKKHVEGKRSPSPGSPESESDFLRRSKRLKESRPINFKELDDEDDESDVEDSEPADPGSQGGLSGMEFLLGDLFCSAPSTRQSSVEESIDMEMSVFRADKGASLGVEPLQWWRTKAVQFPLLATVARAYLAAPAVVGNAAQSYVEEGGGATYRKRSNIPPESLDAIMFLHHNHMLTTESGQTTARSHDKIP</sequence>
<evidence type="ECO:0000256" key="7">
    <source>
        <dbReference type="PROSITE-ProRule" id="PRU00027"/>
    </source>
</evidence>
<gene>
    <name evidence="11" type="primary">LOC116331502</name>
</gene>
<dbReference type="SMART" id="SM00614">
    <property type="entry name" value="ZnF_BED"/>
    <property type="match status" value="1"/>
</dbReference>
<comment type="subcellular location">
    <subcellularLocation>
        <location evidence="1">Nucleus</location>
    </subcellularLocation>
</comment>
<dbReference type="PROSITE" id="PS50808">
    <property type="entry name" value="ZF_BED"/>
    <property type="match status" value="1"/>
</dbReference>
<dbReference type="InterPro" id="IPR008906">
    <property type="entry name" value="HATC_C_dom"/>
</dbReference>
<evidence type="ECO:0000256" key="1">
    <source>
        <dbReference type="ARBA" id="ARBA00004123"/>
    </source>
</evidence>
<evidence type="ECO:0000256" key="6">
    <source>
        <dbReference type="ARBA" id="ARBA00023242"/>
    </source>
</evidence>
<evidence type="ECO:0008006" key="13">
    <source>
        <dbReference type="Google" id="ProtNLM"/>
    </source>
</evidence>
<dbReference type="Pfam" id="PF21549">
    <property type="entry name" value="PRDM2_PR"/>
    <property type="match status" value="1"/>
</dbReference>
<keyword evidence="3 7" id="KW-0863">Zinc-finger</keyword>
<dbReference type="GO" id="GO:0005634">
    <property type="term" value="C:nucleus"/>
    <property type="evidence" value="ECO:0007669"/>
    <property type="project" value="UniProtKB-SubCell"/>
</dbReference>
<accession>A0A668SZJ1</accession>
<dbReference type="Ensembl" id="ENSOABT00000020080.2">
    <property type="protein sequence ID" value="ENSOABP00000019496.1"/>
    <property type="gene ID" value="ENSOABG00000009446.2"/>
</dbReference>
<dbReference type="RefSeq" id="XP_039468837.1">
    <property type="nucleotide sequence ID" value="XM_039612903.1"/>
</dbReference>
<evidence type="ECO:0000313" key="12">
    <source>
        <dbReference type="Proteomes" id="UP000472276"/>
    </source>
</evidence>
<feature type="domain" description="BED-type" evidence="10">
    <location>
        <begin position="8"/>
        <end position="67"/>
    </location>
</feature>
<keyword evidence="5" id="KW-0238">DNA-binding</keyword>
<dbReference type="Gene3D" id="2.170.270.10">
    <property type="entry name" value="SET domain"/>
    <property type="match status" value="1"/>
</dbReference>
<dbReference type="GO" id="GO:0006357">
    <property type="term" value="P:regulation of transcription by RNA polymerase II"/>
    <property type="evidence" value="ECO:0007669"/>
    <property type="project" value="TreeGrafter"/>
</dbReference>
<keyword evidence="6" id="KW-0539">Nucleus</keyword>
<protein>
    <recommendedName>
        <fullName evidence="13">SET domain-containing protein</fullName>
    </recommendedName>
</protein>
<reference evidence="11" key="2">
    <citation type="submission" date="2025-09" db="UniProtKB">
        <authorList>
            <consortium name="Ensembl"/>
        </authorList>
    </citation>
    <scope>IDENTIFICATION</scope>
</reference>
<dbReference type="KEGG" id="oau:116331502"/>
<feature type="domain" description="SET" evidence="9">
    <location>
        <begin position="140"/>
        <end position="254"/>
    </location>
</feature>
<dbReference type="InterPro" id="IPR052717">
    <property type="entry name" value="Vacuolar_transposase_reg"/>
</dbReference>
<dbReference type="Gene3D" id="1.10.10.1070">
    <property type="entry name" value="Zinc finger, BED domain-containing"/>
    <property type="match status" value="1"/>
</dbReference>
<dbReference type="SUPFAM" id="SSF53098">
    <property type="entry name" value="Ribonuclease H-like"/>
    <property type="match status" value="1"/>
</dbReference>
<feature type="compositionally biased region" description="Basic and acidic residues" evidence="8">
    <location>
        <begin position="673"/>
        <end position="689"/>
    </location>
</feature>
<evidence type="ECO:0000259" key="9">
    <source>
        <dbReference type="PROSITE" id="PS50280"/>
    </source>
</evidence>
<evidence type="ECO:0000256" key="8">
    <source>
        <dbReference type="SAM" id="MobiDB-lite"/>
    </source>
</evidence>
<dbReference type="GO" id="GO:0046983">
    <property type="term" value="F:protein dimerization activity"/>
    <property type="evidence" value="ECO:0007669"/>
    <property type="project" value="InterPro"/>
</dbReference>
<dbReference type="InterPro" id="IPR001214">
    <property type="entry name" value="SET_dom"/>
</dbReference>
<evidence type="ECO:0000313" key="11">
    <source>
        <dbReference type="Ensembl" id="ENSOABP00000019496.1"/>
    </source>
</evidence>
<dbReference type="Pfam" id="PF02892">
    <property type="entry name" value="zf-BED"/>
    <property type="match status" value="1"/>
</dbReference>
<evidence type="ECO:0000256" key="3">
    <source>
        <dbReference type="ARBA" id="ARBA00022771"/>
    </source>
</evidence>
<name>A0A668SZJ1_OREAU</name>
<dbReference type="Pfam" id="PF05699">
    <property type="entry name" value="Dimer_Tnp_hAT"/>
    <property type="match status" value="1"/>
</dbReference>
<evidence type="ECO:0000256" key="2">
    <source>
        <dbReference type="ARBA" id="ARBA00022723"/>
    </source>
</evidence>
<dbReference type="InterPro" id="IPR046341">
    <property type="entry name" value="SET_dom_sf"/>
</dbReference>
<dbReference type="AlphaFoldDB" id="A0A668SZJ1"/>
<feature type="region of interest" description="Disordered" evidence="8">
    <location>
        <begin position="649"/>
        <end position="691"/>
    </location>
</feature>
<reference evidence="11" key="1">
    <citation type="submission" date="2025-08" db="UniProtKB">
        <authorList>
            <consortium name="Ensembl"/>
        </authorList>
    </citation>
    <scope>IDENTIFICATION</scope>
</reference>
<dbReference type="PANTHER" id="PTHR46169">
    <property type="entry name" value="DNA REPLICATION-RELATED ELEMENT FACTOR, ISOFORM A"/>
    <property type="match status" value="1"/>
</dbReference>
<dbReference type="GO" id="GO:0008270">
    <property type="term" value="F:zinc ion binding"/>
    <property type="evidence" value="ECO:0007669"/>
    <property type="project" value="UniProtKB-KW"/>
</dbReference>
<proteinExistence type="predicted"/>
<evidence type="ECO:0000259" key="10">
    <source>
        <dbReference type="PROSITE" id="PS50808"/>
    </source>
</evidence>
<keyword evidence="12" id="KW-1185">Reference proteome</keyword>
<feature type="compositionally biased region" description="Basic and acidic residues" evidence="8">
    <location>
        <begin position="977"/>
        <end position="995"/>
    </location>
</feature>
<feature type="compositionally biased region" description="Acidic residues" evidence="8">
    <location>
        <begin position="996"/>
        <end position="1010"/>
    </location>
</feature>
<dbReference type="InterPro" id="IPR036236">
    <property type="entry name" value="Znf_C2H2_sf"/>
</dbReference>
<keyword evidence="4" id="KW-0862">Zinc</keyword>
<evidence type="ECO:0000256" key="5">
    <source>
        <dbReference type="ARBA" id="ARBA00023125"/>
    </source>
</evidence>
<feature type="region of interest" description="Disordered" evidence="8">
    <location>
        <begin position="951"/>
        <end position="1018"/>
    </location>
</feature>
<dbReference type="PANTHER" id="PTHR46169:SF15">
    <property type="entry name" value="INNER CENTROMERE PROTEIN A-LIKE ISOFORM X1-RELATED"/>
    <property type="match status" value="1"/>
</dbReference>
<keyword evidence="2" id="KW-0479">Metal-binding</keyword>
<dbReference type="InterPro" id="IPR012337">
    <property type="entry name" value="RNaseH-like_sf"/>
</dbReference>
<organism evidence="11 12">
    <name type="scientific">Oreochromis aureus</name>
    <name type="common">Israeli tilapia</name>
    <name type="synonym">Chromis aureus</name>
    <dbReference type="NCBI Taxonomy" id="47969"/>
    <lineage>
        <taxon>Eukaryota</taxon>
        <taxon>Metazoa</taxon>
        <taxon>Chordata</taxon>
        <taxon>Craniata</taxon>
        <taxon>Vertebrata</taxon>
        <taxon>Euteleostomi</taxon>
        <taxon>Actinopterygii</taxon>
        <taxon>Neopterygii</taxon>
        <taxon>Teleostei</taxon>
        <taxon>Neoteleostei</taxon>
        <taxon>Acanthomorphata</taxon>
        <taxon>Ovalentaria</taxon>
        <taxon>Cichlomorphae</taxon>
        <taxon>Cichliformes</taxon>
        <taxon>Cichlidae</taxon>
        <taxon>African cichlids</taxon>
        <taxon>Pseudocrenilabrinae</taxon>
        <taxon>Oreochromini</taxon>
        <taxon>Oreochromis</taxon>
    </lineage>
</organism>
<dbReference type="SUPFAM" id="SSF57667">
    <property type="entry name" value="beta-beta-alpha zinc fingers"/>
    <property type="match status" value="2"/>
</dbReference>
<dbReference type="GO" id="GO:0003677">
    <property type="term" value="F:DNA binding"/>
    <property type="evidence" value="ECO:0007669"/>
    <property type="project" value="UniProtKB-KW"/>
</dbReference>
<dbReference type="SUPFAM" id="SSF140996">
    <property type="entry name" value="Hermes dimerisation domain"/>
    <property type="match status" value="1"/>
</dbReference>